<sequence>MFQTCGPNEAMVVSGCCLSKPLLVPGGRVFVWPWIQQIQRTLVVMVVLVVRVVMMMIDVLRPLLYTRISLNTMTLQIQSDHVYTSLGVAISVTGIAQVKIQGTNDDMLYNACQAFLGKTEEEVRQIATETLEGHQRAIMGNMTVEVKINGSNEDMLMAACQVFMDRGEGEIRKIAQETLEGHQRAIMGNMTVEEIYKDRKKFSKAVFEVASSDLVNMGISVVSYTLKDIRDEENYLKSLGMARTAQVKRDARIGEAEARRDATIQESVAEEQSMAARFINDVQIAKSHRDFQLKKAAYDKEVLTKKAASEMAYDLQAAKTKQRIKEEQMQIRVVERSQQIQVQEQEIIRRERELEATIRKPADAEKYRCETLAEANKNRVIMEAEASAEAIQMKGEAEAFAIEAKAKAEAEQMAKKADAWKDYQDAAMIDMVLDTLPKVAAEIAAPLSQVKKITMVSSGKGGVGAAKLTTEVLDIMEKLPKVVEELTGVDVTKVTRKSRGYLFDKMIPSVEYNG</sequence>
<feature type="transmembrane region" description="Helical" evidence="6">
    <location>
        <begin position="42"/>
        <end position="64"/>
    </location>
</feature>
<evidence type="ECO:0000256" key="4">
    <source>
        <dbReference type="RuleBase" id="RU366054"/>
    </source>
</evidence>
<evidence type="ECO:0000313" key="9">
    <source>
        <dbReference type="Proteomes" id="UP001208570"/>
    </source>
</evidence>
<feature type="domain" description="Band 7" evidence="7">
    <location>
        <begin position="159"/>
        <end position="341"/>
    </location>
</feature>
<evidence type="ECO:0000256" key="2">
    <source>
        <dbReference type="ARBA" id="ARBA00007161"/>
    </source>
</evidence>
<dbReference type="SMART" id="SM00244">
    <property type="entry name" value="PHB"/>
    <property type="match status" value="1"/>
</dbReference>
<dbReference type="InterPro" id="IPR027705">
    <property type="entry name" value="Flotillin_fam"/>
</dbReference>
<dbReference type="CDD" id="cd03399">
    <property type="entry name" value="SPFH_flotillin"/>
    <property type="match status" value="1"/>
</dbReference>
<keyword evidence="3 6" id="KW-0472">Membrane</keyword>
<dbReference type="GO" id="GO:0002020">
    <property type="term" value="F:protease binding"/>
    <property type="evidence" value="ECO:0007669"/>
    <property type="project" value="TreeGrafter"/>
</dbReference>
<evidence type="ECO:0000256" key="6">
    <source>
        <dbReference type="SAM" id="Phobius"/>
    </source>
</evidence>
<dbReference type="EMBL" id="JAODUP010000049">
    <property type="protein sequence ID" value="KAK2165498.1"/>
    <property type="molecule type" value="Genomic_DNA"/>
</dbReference>
<dbReference type="GO" id="GO:2000049">
    <property type="term" value="P:positive regulation of cell-cell adhesion mediated by cadherin"/>
    <property type="evidence" value="ECO:0007669"/>
    <property type="project" value="TreeGrafter"/>
</dbReference>
<dbReference type="GO" id="GO:0045807">
    <property type="term" value="P:positive regulation of endocytosis"/>
    <property type="evidence" value="ECO:0007669"/>
    <property type="project" value="TreeGrafter"/>
</dbReference>
<keyword evidence="5" id="KW-0175">Coiled coil</keyword>
<organism evidence="8 9">
    <name type="scientific">Paralvinella palmiformis</name>
    <dbReference type="NCBI Taxonomy" id="53620"/>
    <lineage>
        <taxon>Eukaryota</taxon>
        <taxon>Metazoa</taxon>
        <taxon>Spiralia</taxon>
        <taxon>Lophotrochozoa</taxon>
        <taxon>Annelida</taxon>
        <taxon>Polychaeta</taxon>
        <taxon>Sedentaria</taxon>
        <taxon>Canalipalpata</taxon>
        <taxon>Terebellida</taxon>
        <taxon>Terebelliformia</taxon>
        <taxon>Alvinellidae</taxon>
        <taxon>Paralvinella</taxon>
    </lineage>
</organism>
<dbReference type="AlphaFoldDB" id="A0AAD9K5T5"/>
<dbReference type="GO" id="GO:0002090">
    <property type="term" value="P:regulation of receptor internalization"/>
    <property type="evidence" value="ECO:0007669"/>
    <property type="project" value="TreeGrafter"/>
</dbReference>
<dbReference type="Pfam" id="PF01145">
    <property type="entry name" value="Band_7"/>
    <property type="match status" value="1"/>
</dbReference>
<protein>
    <recommendedName>
        <fullName evidence="7">Band 7 domain-containing protein</fullName>
    </recommendedName>
</protein>
<reference evidence="8" key="1">
    <citation type="journal article" date="2023" name="Mol. Biol. Evol.">
        <title>Third-Generation Sequencing Reveals the Adaptive Role of the Epigenome in Three Deep-Sea Polychaetes.</title>
        <authorList>
            <person name="Perez M."/>
            <person name="Aroh O."/>
            <person name="Sun Y."/>
            <person name="Lan Y."/>
            <person name="Juniper S.K."/>
            <person name="Young C.R."/>
            <person name="Angers B."/>
            <person name="Qian P.Y."/>
        </authorList>
    </citation>
    <scope>NUCLEOTIDE SEQUENCE</scope>
    <source>
        <strain evidence="8">P08H-3</strain>
    </source>
</reference>
<dbReference type="PANTHER" id="PTHR13806">
    <property type="entry name" value="FLOTILLIN-RELATED"/>
    <property type="match status" value="1"/>
</dbReference>
<evidence type="ECO:0000313" key="8">
    <source>
        <dbReference type="EMBL" id="KAK2165498.1"/>
    </source>
</evidence>
<feature type="coiled-coil region" evidence="5">
    <location>
        <begin position="317"/>
        <end position="360"/>
    </location>
</feature>
<proteinExistence type="inferred from homology"/>
<keyword evidence="6" id="KW-0812">Transmembrane</keyword>
<dbReference type="Pfam" id="PF15975">
    <property type="entry name" value="Flot"/>
    <property type="match status" value="1"/>
</dbReference>
<comment type="caution">
    <text evidence="8">The sequence shown here is derived from an EMBL/GenBank/DDBJ whole genome shotgun (WGS) entry which is preliminary data.</text>
</comment>
<keyword evidence="9" id="KW-1185">Reference proteome</keyword>
<dbReference type="InterPro" id="IPR036013">
    <property type="entry name" value="Band_7/SPFH_dom_sf"/>
</dbReference>
<dbReference type="GO" id="GO:0016600">
    <property type="term" value="C:flotillin complex"/>
    <property type="evidence" value="ECO:0007669"/>
    <property type="project" value="TreeGrafter"/>
</dbReference>
<evidence type="ECO:0000259" key="7">
    <source>
        <dbReference type="SMART" id="SM00244"/>
    </source>
</evidence>
<dbReference type="PANTHER" id="PTHR13806:SF46">
    <property type="entry name" value="FLOTILLIN-1-RELATED"/>
    <property type="match status" value="1"/>
</dbReference>
<gene>
    <name evidence="8" type="ORF">LSH36_49g03027</name>
</gene>
<dbReference type="SUPFAM" id="SSF117892">
    <property type="entry name" value="Band 7/SPFH domain"/>
    <property type="match status" value="2"/>
</dbReference>
<dbReference type="GO" id="GO:0031410">
    <property type="term" value="C:cytoplasmic vesicle"/>
    <property type="evidence" value="ECO:0007669"/>
    <property type="project" value="TreeGrafter"/>
</dbReference>
<dbReference type="GO" id="GO:1901890">
    <property type="term" value="P:positive regulation of cell junction assembly"/>
    <property type="evidence" value="ECO:0007669"/>
    <property type="project" value="TreeGrafter"/>
</dbReference>
<dbReference type="InterPro" id="IPR001107">
    <property type="entry name" value="Band_7"/>
</dbReference>
<comment type="subcellular location">
    <subcellularLocation>
        <location evidence="1">Membrane</location>
    </subcellularLocation>
</comment>
<evidence type="ECO:0000256" key="3">
    <source>
        <dbReference type="ARBA" id="ARBA00023136"/>
    </source>
</evidence>
<accession>A0AAD9K5T5</accession>
<dbReference type="Gene3D" id="3.30.479.30">
    <property type="entry name" value="Band 7 domain"/>
    <property type="match status" value="2"/>
</dbReference>
<dbReference type="InterPro" id="IPR031905">
    <property type="entry name" value="Flotillin_C"/>
</dbReference>
<dbReference type="GO" id="GO:0072659">
    <property type="term" value="P:protein localization to plasma membrane"/>
    <property type="evidence" value="ECO:0007669"/>
    <property type="project" value="TreeGrafter"/>
</dbReference>
<name>A0AAD9K5T5_9ANNE</name>
<evidence type="ECO:0000256" key="5">
    <source>
        <dbReference type="SAM" id="Coils"/>
    </source>
</evidence>
<evidence type="ECO:0000256" key="1">
    <source>
        <dbReference type="ARBA" id="ARBA00004370"/>
    </source>
</evidence>
<comment type="similarity">
    <text evidence="2 4">Belongs to the band 7/mec-2 family. Flotillin subfamily.</text>
</comment>
<keyword evidence="6" id="KW-1133">Transmembrane helix</keyword>
<dbReference type="Proteomes" id="UP001208570">
    <property type="component" value="Unassembled WGS sequence"/>
</dbReference>
<dbReference type="GO" id="GO:0070528">
    <property type="term" value="P:protein kinase C signaling"/>
    <property type="evidence" value="ECO:0007669"/>
    <property type="project" value="TreeGrafter"/>
</dbReference>